<dbReference type="Gene3D" id="3.30.70.270">
    <property type="match status" value="2"/>
</dbReference>
<evidence type="ECO:0000313" key="2">
    <source>
        <dbReference type="EMBL" id="GBG88074.1"/>
    </source>
</evidence>
<dbReference type="PANTHER" id="PTHR33064:SF37">
    <property type="entry name" value="RIBONUCLEASE H"/>
    <property type="match status" value="1"/>
</dbReference>
<dbReference type="Pfam" id="PF00078">
    <property type="entry name" value="RVT_1"/>
    <property type="match status" value="1"/>
</dbReference>
<accession>A0A388M0H4</accession>
<comment type="caution">
    <text evidence="2">The sequence shown here is derived from an EMBL/GenBank/DDBJ whole genome shotgun (WGS) entry which is preliminary data.</text>
</comment>
<dbReference type="InterPro" id="IPR051320">
    <property type="entry name" value="Viral_Replic_Matur_Polypro"/>
</dbReference>
<dbReference type="InterPro" id="IPR043128">
    <property type="entry name" value="Rev_trsase/Diguanyl_cyclase"/>
</dbReference>
<dbReference type="OrthoDB" id="8047038at2759"/>
<dbReference type="SUPFAM" id="SSF56672">
    <property type="entry name" value="DNA/RNA polymerases"/>
    <property type="match status" value="1"/>
</dbReference>
<evidence type="ECO:0000313" key="3">
    <source>
        <dbReference type="Proteomes" id="UP000265515"/>
    </source>
</evidence>
<dbReference type="EMBL" id="BFEA01000648">
    <property type="protein sequence ID" value="GBG88074.1"/>
    <property type="molecule type" value="Genomic_DNA"/>
</dbReference>
<dbReference type="PANTHER" id="PTHR33064">
    <property type="entry name" value="POL PROTEIN"/>
    <property type="match status" value="1"/>
</dbReference>
<keyword evidence="3" id="KW-1185">Reference proteome</keyword>
<proteinExistence type="predicted"/>
<dbReference type="Proteomes" id="UP000265515">
    <property type="component" value="Unassembled WGS sequence"/>
</dbReference>
<name>A0A388M0H4_CHABU</name>
<organism evidence="2 3">
    <name type="scientific">Chara braunii</name>
    <name type="common">Braun's stonewort</name>
    <dbReference type="NCBI Taxonomy" id="69332"/>
    <lineage>
        <taxon>Eukaryota</taxon>
        <taxon>Viridiplantae</taxon>
        <taxon>Streptophyta</taxon>
        <taxon>Charophyceae</taxon>
        <taxon>Charales</taxon>
        <taxon>Characeae</taxon>
        <taxon>Chara</taxon>
    </lineage>
</organism>
<evidence type="ECO:0000259" key="1">
    <source>
        <dbReference type="Pfam" id="PF00078"/>
    </source>
</evidence>
<dbReference type="InterPro" id="IPR000477">
    <property type="entry name" value="RT_dom"/>
</dbReference>
<sequence>MTTEFRDLLDRSVLINLDDILVYNRTLDEHIVHLLVVLDHLRLAKYKANLDKCEFAKQELEYLGHFVTPKDIHPLADKIQAIVDWPEPRCATDVRSFMGLAGYYQRFVESYSKVAAPLSGRQSPKFRLVSKRVAFSSN</sequence>
<dbReference type="OMA" id="CAKHVER"/>
<feature type="domain" description="Reverse transcriptase" evidence="1">
    <location>
        <begin position="11"/>
        <end position="65"/>
    </location>
</feature>
<dbReference type="AlphaFoldDB" id="A0A388M0H4"/>
<protein>
    <recommendedName>
        <fullName evidence="1">Reverse transcriptase domain-containing protein</fullName>
    </recommendedName>
</protein>
<dbReference type="InterPro" id="IPR043502">
    <property type="entry name" value="DNA/RNA_pol_sf"/>
</dbReference>
<gene>
    <name evidence="2" type="ORF">CBR_g46445</name>
</gene>
<dbReference type="Gramene" id="GBG88074">
    <property type="protein sequence ID" value="GBG88074"/>
    <property type="gene ID" value="CBR_g46445"/>
</dbReference>
<reference evidence="2 3" key="1">
    <citation type="journal article" date="2018" name="Cell">
        <title>The Chara Genome: Secondary Complexity and Implications for Plant Terrestrialization.</title>
        <authorList>
            <person name="Nishiyama T."/>
            <person name="Sakayama H."/>
            <person name="Vries J.D."/>
            <person name="Buschmann H."/>
            <person name="Saint-Marcoux D."/>
            <person name="Ullrich K.K."/>
            <person name="Haas F.B."/>
            <person name="Vanderstraeten L."/>
            <person name="Becker D."/>
            <person name="Lang D."/>
            <person name="Vosolsobe S."/>
            <person name="Rombauts S."/>
            <person name="Wilhelmsson P.K.I."/>
            <person name="Janitza P."/>
            <person name="Kern R."/>
            <person name="Heyl A."/>
            <person name="Rumpler F."/>
            <person name="Villalobos L.I.A.C."/>
            <person name="Clay J.M."/>
            <person name="Skokan R."/>
            <person name="Toyoda A."/>
            <person name="Suzuki Y."/>
            <person name="Kagoshima H."/>
            <person name="Schijlen E."/>
            <person name="Tajeshwar N."/>
            <person name="Catarino B."/>
            <person name="Hetherington A.J."/>
            <person name="Saltykova A."/>
            <person name="Bonnot C."/>
            <person name="Breuninger H."/>
            <person name="Symeonidi A."/>
            <person name="Radhakrishnan G.V."/>
            <person name="Van Nieuwerburgh F."/>
            <person name="Deforce D."/>
            <person name="Chang C."/>
            <person name="Karol K.G."/>
            <person name="Hedrich R."/>
            <person name="Ulvskov P."/>
            <person name="Glockner G."/>
            <person name="Delwiche C.F."/>
            <person name="Petrasek J."/>
            <person name="Van de Peer Y."/>
            <person name="Friml J."/>
            <person name="Beilby M."/>
            <person name="Dolan L."/>
            <person name="Kohara Y."/>
            <person name="Sugano S."/>
            <person name="Fujiyama A."/>
            <person name="Delaux P.-M."/>
            <person name="Quint M."/>
            <person name="TheiBen G."/>
            <person name="Hagemann M."/>
            <person name="Harholt J."/>
            <person name="Dunand C."/>
            <person name="Zachgo S."/>
            <person name="Langdale J."/>
            <person name="Maumus F."/>
            <person name="Straeten D.V.D."/>
            <person name="Gould S.B."/>
            <person name="Rensing S.A."/>
        </authorList>
    </citation>
    <scope>NUCLEOTIDE SEQUENCE [LARGE SCALE GENOMIC DNA]</scope>
    <source>
        <strain evidence="2 3">S276</strain>
    </source>
</reference>